<feature type="domain" description="PRP1 splicing factor N-terminal" evidence="9">
    <location>
        <begin position="12"/>
        <end position="173"/>
    </location>
</feature>
<evidence type="ECO:0000256" key="7">
    <source>
        <dbReference type="PROSITE-ProRule" id="PRU00339"/>
    </source>
</evidence>
<dbReference type="Gene3D" id="1.25.40.10">
    <property type="entry name" value="Tetratricopeptide repeat domain"/>
    <property type="match status" value="3"/>
</dbReference>
<dbReference type="AlphaFoldDB" id="A0A6A6WCN8"/>
<dbReference type="InterPro" id="IPR019734">
    <property type="entry name" value="TPR_rpt"/>
</dbReference>
<sequence length="931" mass="104525">MSGRKDFLSQAAPENYVAGLGRGATGFTTRSDLGPAREGPSEDQIKEVLAKRAAAAGIAPPTAYGVVEKKKEEEGDAGDDDRYQDPENEVGLFANGNFDRDDDEADRIYQDVDERMDRRRKARREKREQEERDEYERNNPKIQQQFADLKRELSTVTDEEWAALPSVGDLTGKNRRAKQNLRQRFYAVPDSVIAGARDANAMETAIESGGPGSSGDGTMTNFADIGAARDKVLQVRLDQAAQGTTTETTSGTATTVDPKGYLTSLAQSESGLGAAANVGDLKRVRTLMESVVKTNPKHGPAWVAAARLEEHAGRALAARDLLSRACEHCPKSEDVWLERIRINDRHNARIIAANAIKNLDTSVPLWLEATRLEEDPRAKKRVLRQALDRVPTSEKLWKMMVNEEENVEEARLLLAKAVEMIPKSEDLWLALARLETADNARIVLNKARIALPTSYRLYLAGARMMEQTGDLKMASKVISGAVKALARQDAMLKRTEWITEAEKCEEEGAIHTCQSIIRETLGWSLQEDDTRIDIWLADARSCTNRGLYITARAIYAYALRVFYNKPEAWLAAANLERLHGDKEDLLALLEQGVEACPQAEELWMQFAREKRANNDLDGARMVLAQAFVANPGNENIYLNAVQFEATIQNFDMARQFLAEARDKAGTDRVWMKSVAFERQQRDLPVALDLVNQALSMYSGYAKLWMQKGQIYEDLNKLPQAREAYTQGTRNCPKSVPLWLLASRIEEKAGVIVKARSVLDRARLAIPKSPELWTESIRLERRANQLPAAQALMAQALREVPNSGLLWSERIWYLEARTHRKARSLEAIKKAKDDPVLFCTVARIFWAERKLDKAATWFEKAVGTDPDWGDGWAWYVKFLAQHGTDEKQAEVREKCVQSAPRHGEVWQRLAKKPEIEGMGVEDILALVVKELE</sequence>
<accession>A0A6A6WCN8</accession>
<dbReference type="GO" id="GO:0046540">
    <property type="term" value="C:U4/U6 x U5 tri-snRNP complex"/>
    <property type="evidence" value="ECO:0007669"/>
    <property type="project" value="TreeGrafter"/>
</dbReference>
<dbReference type="InterPro" id="IPR010491">
    <property type="entry name" value="PRP1_N"/>
</dbReference>
<evidence type="ECO:0000256" key="5">
    <source>
        <dbReference type="ARBA" id="ARBA00023187"/>
    </source>
</evidence>
<dbReference type="Pfam" id="PF06424">
    <property type="entry name" value="PRP1_N"/>
    <property type="match status" value="1"/>
</dbReference>
<keyword evidence="6" id="KW-0539">Nucleus</keyword>
<evidence type="ECO:0000256" key="6">
    <source>
        <dbReference type="ARBA" id="ARBA00023242"/>
    </source>
</evidence>
<keyword evidence="11" id="KW-1185">Reference proteome</keyword>
<name>A0A6A6WCN8_9PEZI</name>
<comment type="subunit">
    <text evidence="2">Associated with the spliceosome.</text>
</comment>
<dbReference type="OrthoDB" id="440128at2759"/>
<protein>
    <submittedName>
        <fullName evidence="10">Putative pre-mRNA-splicing factor prp1</fullName>
    </submittedName>
</protein>
<dbReference type="SMART" id="SM00028">
    <property type="entry name" value="TPR"/>
    <property type="match status" value="5"/>
</dbReference>
<dbReference type="SUPFAM" id="SSF48452">
    <property type="entry name" value="TPR-like"/>
    <property type="match status" value="4"/>
</dbReference>
<feature type="repeat" description="TPR" evidence="7">
    <location>
        <begin position="701"/>
        <end position="734"/>
    </location>
</feature>
<evidence type="ECO:0000256" key="8">
    <source>
        <dbReference type="SAM" id="MobiDB-lite"/>
    </source>
</evidence>
<organism evidence="10 11">
    <name type="scientific">Pseudovirgaria hyperparasitica</name>
    <dbReference type="NCBI Taxonomy" id="470096"/>
    <lineage>
        <taxon>Eukaryota</taxon>
        <taxon>Fungi</taxon>
        <taxon>Dikarya</taxon>
        <taxon>Ascomycota</taxon>
        <taxon>Pezizomycotina</taxon>
        <taxon>Dothideomycetes</taxon>
        <taxon>Dothideomycetes incertae sedis</taxon>
        <taxon>Acrospermales</taxon>
        <taxon>Acrospermaceae</taxon>
        <taxon>Pseudovirgaria</taxon>
    </lineage>
</organism>
<dbReference type="EMBL" id="ML996569">
    <property type="protein sequence ID" value="KAF2759949.1"/>
    <property type="molecule type" value="Genomic_DNA"/>
</dbReference>
<feature type="region of interest" description="Disordered" evidence="8">
    <location>
        <begin position="59"/>
        <end position="143"/>
    </location>
</feature>
<dbReference type="GeneID" id="54484759"/>
<proteinExistence type="predicted"/>
<dbReference type="PROSITE" id="PS50005">
    <property type="entry name" value="TPR"/>
    <property type="match status" value="1"/>
</dbReference>
<keyword evidence="7" id="KW-0802">TPR repeat</keyword>
<dbReference type="Pfam" id="PF13432">
    <property type="entry name" value="TPR_16"/>
    <property type="match status" value="1"/>
</dbReference>
<feature type="region of interest" description="Disordered" evidence="8">
    <location>
        <begin position="19"/>
        <end position="43"/>
    </location>
</feature>
<dbReference type="SMART" id="SM00386">
    <property type="entry name" value="HAT"/>
    <property type="match status" value="12"/>
</dbReference>
<feature type="compositionally biased region" description="Basic and acidic residues" evidence="8">
    <location>
        <begin position="106"/>
        <end position="117"/>
    </location>
</feature>
<dbReference type="RefSeq" id="XP_033602400.1">
    <property type="nucleotide sequence ID" value="XM_033743705.1"/>
</dbReference>
<dbReference type="Proteomes" id="UP000799437">
    <property type="component" value="Unassembled WGS sequence"/>
</dbReference>
<dbReference type="PANTHER" id="PTHR11246">
    <property type="entry name" value="PRE-MRNA SPLICING FACTOR"/>
    <property type="match status" value="1"/>
</dbReference>
<keyword evidence="4" id="KW-0677">Repeat</keyword>
<evidence type="ECO:0000256" key="2">
    <source>
        <dbReference type="ARBA" id="ARBA00011524"/>
    </source>
</evidence>
<evidence type="ECO:0000256" key="1">
    <source>
        <dbReference type="ARBA" id="ARBA00004123"/>
    </source>
</evidence>
<gene>
    <name evidence="10" type="ORF">EJ05DRAFT_474980</name>
</gene>
<evidence type="ECO:0000313" key="10">
    <source>
        <dbReference type="EMBL" id="KAF2759949.1"/>
    </source>
</evidence>
<dbReference type="GO" id="GO:0071013">
    <property type="term" value="C:catalytic step 2 spliceosome"/>
    <property type="evidence" value="ECO:0007669"/>
    <property type="project" value="TreeGrafter"/>
</dbReference>
<dbReference type="FunFam" id="1.25.40.10:FF:000256">
    <property type="entry name" value="Probable pre-mRNA splicing factor prp1"/>
    <property type="match status" value="1"/>
</dbReference>
<evidence type="ECO:0000259" key="9">
    <source>
        <dbReference type="Pfam" id="PF06424"/>
    </source>
</evidence>
<keyword evidence="3" id="KW-0507">mRNA processing</keyword>
<comment type="subcellular location">
    <subcellularLocation>
        <location evidence="1">Nucleus</location>
    </subcellularLocation>
</comment>
<dbReference type="Pfam" id="PF13428">
    <property type="entry name" value="TPR_14"/>
    <property type="match status" value="2"/>
</dbReference>
<evidence type="ECO:0000313" key="11">
    <source>
        <dbReference type="Proteomes" id="UP000799437"/>
    </source>
</evidence>
<dbReference type="FunFam" id="1.25.40.10:FF:001164">
    <property type="entry name" value="mRNA splicing factor (Prp1/Zer1), putative (AFU_orthologue AFUA_2G06070)"/>
    <property type="match status" value="1"/>
</dbReference>
<keyword evidence="5" id="KW-0508">mRNA splicing</keyword>
<dbReference type="InterPro" id="IPR003107">
    <property type="entry name" value="HAT"/>
</dbReference>
<dbReference type="PANTHER" id="PTHR11246:SF1">
    <property type="entry name" value="PRE-MRNA-PROCESSING FACTOR 6"/>
    <property type="match status" value="1"/>
</dbReference>
<reference evidence="10" key="1">
    <citation type="journal article" date="2020" name="Stud. Mycol.">
        <title>101 Dothideomycetes genomes: a test case for predicting lifestyles and emergence of pathogens.</title>
        <authorList>
            <person name="Haridas S."/>
            <person name="Albert R."/>
            <person name="Binder M."/>
            <person name="Bloem J."/>
            <person name="Labutti K."/>
            <person name="Salamov A."/>
            <person name="Andreopoulos B."/>
            <person name="Baker S."/>
            <person name="Barry K."/>
            <person name="Bills G."/>
            <person name="Bluhm B."/>
            <person name="Cannon C."/>
            <person name="Castanera R."/>
            <person name="Culley D."/>
            <person name="Daum C."/>
            <person name="Ezra D."/>
            <person name="Gonzalez J."/>
            <person name="Henrissat B."/>
            <person name="Kuo A."/>
            <person name="Liang C."/>
            <person name="Lipzen A."/>
            <person name="Lutzoni F."/>
            <person name="Magnuson J."/>
            <person name="Mondo S."/>
            <person name="Nolan M."/>
            <person name="Ohm R."/>
            <person name="Pangilinan J."/>
            <person name="Park H.-J."/>
            <person name="Ramirez L."/>
            <person name="Alfaro M."/>
            <person name="Sun H."/>
            <person name="Tritt A."/>
            <person name="Yoshinaga Y."/>
            <person name="Zwiers L.-H."/>
            <person name="Turgeon B."/>
            <person name="Goodwin S."/>
            <person name="Spatafora J."/>
            <person name="Crous P."/>
            <person name="Grigoriev I."/>
        </authorList>
    </citation>
    <scope>NUCLEOTIDE SEQUENCE</scope>
    <source>
        <strain evidence="10">CBS 121739</strain>
    </source>
</reference>
<dbReference type="InterPro" id="IPR045075">
    <property type="entry name" value="Syf1-like"/>
</dbReference>
<dbReference type="GO" id="GO:0000244">
    <property type="term" value="P:spliceosomal tri-snRNP complex assembly"/>
    <property type="evidence" value="ECO:0007669"/>
    <property type="project" value="TreeGrafter"/>
</dbReference>
<evidence type="ECO:0000256" key="3">
    <source>
        <dbReference type="ARBA" id="ARBA00022664"/>
    </source>
</evidence>
<feature type="compositionally biased region" description="Basic and acidic residues" evidence="8">
    <location>
        <begin position="125"/>
        <end position="139"/>
    </location>
</feature>
<evidence type="ECO:0000256" key="4">
    <source>
        <dbReference type="ARBA" id="ARBA00022737"/>
    </source>
</evidence>
<dbReference type="InterPro" id="IPR011990">
    <property type="entry name" value="TPR-like_helical_dom_sf"/>
</dbReference>